<dbReference type="EMBL" id="JAACJP010000037">
    <property type="protein sequence ID" value="KAF5374131.1"/>
    <property type="molecule type" value="Genomic_DNA"/>
</dbReference>
<reference evidence="2 3" key="1">
    <citation type="journal article" date="2020" name="ISME J.">
        <title>Uncovering the hidden diversity of litter-decomposition mechanisms in mushroom-forming fungi.</title>
        <authorList>
            <person name="Floudas D."/>
            <person name="Bentzer J."/>
            <person name="Ahren D."/>
            <person name="Johansson T."/>
            <person name="Persson P."/>
            <person name="Tunlid A."/>
        </authorList>
    </citation>
    <scope>NUCLEOTIDE SEQUENCE [LARGE SCALE GENOMIC DNA]</scope>
    <source>
        <strain evidence="2 3">CBS 661.87</strain>
    </source>
</reference>
<feature type="region of interest" description="Disordered" evidence="1">
    <location>
        <begin position="77"/>
        <end position="97"/>
    </location>
</feature>
<organism evidence="2 3">
    <name type="scientific">Tricholomella constricta</name>
    <dbReference type="NCBI Taxonomy" id="117010"/>
    <lineage>
        <taxon>Eukaryota</taxon>
        <taxon>Fungi</taxon>
        <taxon>Dikarya</taxon>
        <taxon>Basidiomycota</taxon>
        <taxon>Agaricomycotina</taxon>
        <taxon>Agaricomycetes</taxon>
        <taxon>Agaricomycetidae</taxon>
        <taxon>Agaricales</taxon>
        <taxon>Tricholomatineae</taxon>
        <taxon>Lyophyllaceae</taxon>
        <taxon>Tricholomella</taxon>
    </lineage>
</organism>
<sequence>MPQDRRHSGNKLFLGYEGQSYLDHISSAGPTTLRNLYDLLVRSIHAAWRITDSEKQYRLNSRKVLRRFDAEAVHITNTHLEAPTQSESDKELQTPSELTLRTKDMHSFLVAKTS</sequence>
<gene>
    <name evidence="2" type="ORF">D9615_008840</name>
</gene>
<accession>A0A8H5GZE3</accession>
<evidence type="ECO:0000256" key="1">
    <source>
        <dbReference type="SAM" id="MobiDB-lite"/>
    </source>
</evidence>
<evidence type="ECO:0000313" key="2">
    <source>
        <dbReference type="EMBL" id="KAF5374131.1"/>
    </source>
</evidence>
<dbReference type="AlphaFoldDB" id="A0A8H5GZE3"/>
<evidence type="ECO:0000313" key="3">
    <source>
        <dbReference type="Proteomes" id="UP000565441"/>
    </source>
</evidence>
<comment type="caution">
    <text evidence="2">The sequence shown here is derived from an EMBL/GenBank/DDBJ whole genome shotgun (WGS) entry which is preliminary data.</text>
</comment>
<name>A0A8H5GZE3_9AGAR</name>
<keyword evidence="3" id="KW-1185">Reference proteome</keyword>
<proteinExistence type="predicted"/>
<feature type="compositionally biased region" description="Polar residues" evidence="1">
    <location>
        <begin position="77"/>
        <end position="86"/>
    </location>
</feature>
<dbReference type="Proteomes" id="UP000565441">
    <property type="component" value="Unassembled WGS sequence"/>
</dbReference>
<protein>
    <submittedName>
        <fullName evidence="2">Uncharacterized protein</fullName>
    </submittedName>
</protein>